<dbReference type="InterPro" id="IPR029068">
    <property type="entry name" value="Glyas_Bleomycin-R_OHBP_Dase"/>
</dbReference>
<keyword evidence="5" id="KW-1185">Reference proteome</keyword>
<dbReference type="Pfam" id="PF00903">
    <property type="entry name" value="Glyoxalase"/>
    <property type="match status" value="2"/>
</dbReference>
<dbReference type="GO" id="GO:0046491">
    <property type="term" value="P:L-methylmalonyl-CoA metabolic process"/>
    <property type="evidence" value="ECO:0007669"/>
    <property type="project" value="TreeGrafter"/>
</dbReference>
<feature type="compositionally biased region" description="Polar residues" evidence="2">
    <location>
        <begin position="1"/>
        <end position="10"/>
    </location>
</feature>
<dbReference type="CDD" id="cd06587">
    <property type="entry name" value="VOC"/>
    <property type="match status" value="1"/>
</dbReference>
<feature type="compositionally biased region" description="Low complexity" evidence="2">
    <location>
        <begin position="13"/>
        <end position="23"/>
    </location>
</feature>
<gene>
    <name evidence="4" type="ordered locus">FRAAL3487</name>
</gene>
<evidence type="ECO:0000313" key="4">
    <source>
        <dbReference type="EMBL" id="CAJ62131.1"/>
    </source>
</evidence>
<evidence type="ECO:0000256" key="2">
    <source>
        <dbReference type="SAM" id="MobiDB-lite"/>
    </source>
</evidence>
<dbReference type="STRING" id="326424.FRAAL3487"/>
<dbReference type="GO" id="GO:0004493">
    <property type="term" value="F:methylmalonyl-CoA epimerase activity"/>
    <property type="evidence" value="ECO:0007669"/>
    <property type="project" value="TreeGrafter"/>
</dbReference>
<dbReference type="AlphaFoldDB" id="Q0RK29"/>
<proteinExistence type="predicted"/>
<evidence type="ECO:0000259" key="3">
    <source>
        <dbReference type="PROSITE" id="PS51819"/>
    </source>
</evidence>
<dbReference type="InterPro" id="IPR051785">
    <property type="entry name" value="MMCE/EMCE_epimerase"/>
</dbReference>
<dbReference type="PANTHER" id="PTHR43048">
    <property type="entry name" value="METHYLMALONYL-COA EPIMERASE"/>
    <property type="match status" value="1"/>
</dbReference>
<dbReference type="OrthoDB" id="317332at2"/>
<dbReference type="InterPro" id="IPR037523">
    <property type="entry name" value="VOC_core"/>
</dbReference>
<protein>
    <recommendedName>
        <fullName evidence="3">VOC domain-containing protein</fullName>
    </recommendedName>
</protein>
<sequence length="343" mass="35798">MSTSTESTASGVPAASPSARPAPSASPAPSARPAPSASPAHHAHAVLHCNLNTVDVDRSAAFHLSLFGGEPRMRSISTDGDTATMGLGAGTASVTTFLYDLRGPRSAPAVELVGWTTPHTVPATADQRPTGFTALGYRVESLRIVTARLEATGVAFTPVPEGLAVRGAVRPALRLTDPDGAVIEVVEIPAAPGDPRRLPLLSHERMRCTDLERTLAWYTGIGWTVRDRGESPTGPTASLVLPEDPTFSLEFVQQPAPAGATATPPANVQGLYRIALAVEDVREAHASLVADGAIGDVDDPVVMPMPDTPTGGFTVLFLHDPDGAVVEFVDRPRSAVRRPTEPA</sequence>
<dbReference type="HOGENOM" id="CLU_885130_0_0_11"/>
<feature type="domain" description="VOC" evidence="3">
    <location>
        <begin position="45"/>
        <end position="188"/>
    </location>
</feature>
<dbReference type="Gene3D" id="3.10.180.10">
    <property type="entry name" value="2,3-Dihydroxybiphenyl 1,2-Dioxygenase, domain 1"/>
    <property type="match status" value="2"/>
</dbReference>
<dbReference type="PROSITE" id="PS51819">
    <property type="entry name" value="VOC"/>
    <property type="match status" value="2"/>
</dbReference>
<evidence type="ECO:0000313" key="5">
    <source>
        <dbReference type="Proteomes" id="UP000000657"/>
    </source>
</evidence>
<dbReference type="RefSeq" id="WP_011604630.1">
    <property type="nucleotide sequence ID" value="NC_008278.1"/>
</dbReference>
<dbReference type="PANTHER" id="PTHR43048:SF3">
    <property type="entry name" value="METHYLMALONYL-COA EPIMERASE, MITOCHONDRIAL"/>
    <property type="match status" value="1"/>
</dbReference>
<dbReference type="EMBL" id="CT573213">
    <property type="protein sequence ID" value="CAJ62131.1"/>
    <property type="molecule type" value="Genomic_DNA"/>
</dbReference>
<evidence type="ECO:0000256" key="1">
    <source>
        <dbReference type="ARBA" id="ARBA00022723"/>
    </source>
</evidence>
<dbReference type="SUPFAM" id="SSF54593">
    <property type="entry name" value="Glyoxalase/Bleomycin resistance protein/Dihydroxybiphenyl dioxygenase"/>
    <property type="match status" value="2"/>
</dbReference>
<feature type="domain" description="VOC" evidence="3">
    <location>
        <begin position="200"/>
        <end position="331"/>
    </location>
</feature>
<dbReference type="GO" id="GO:0046872">
    <property type="term" value="F:metal ion binding"/>
    <property type="evidence" value="ECO:0007669"/>
    <property type="project" value="UniProtKB-KW"/>
</dbReference>
<feature type="region of interest" description="Disordered" evidence="2">
    <location>
        <begin position="1"/>
        <end position="39"/>
    </location>
</feature>
<dbReference type="Proteomes" id="UP000000657">
    <property type="component" value="Chromosome"/>
</dbReference>
<accession>Q0RK29</accession>
<organism evidence="4 5">
    <name type="scientific">Frankia alni (strain DSM 45986 / CECT 9034 / ACN14a)</name>
    <dbReference type="NCBI Taxonomy" id="326424"/>
    <lineage>
        <taxon>Bacteria</taxon>
        <taxon>Bacillati</taxon>
        <taxon>Actinomycetota</taxon>
        <taxon>Actinomycetes</taxon>
        <taxon>Frankiales</taxon>
        <taxon>Frankiaceae</taxon>
        <taxon>Frankia</taxon>
    </lineage>
</organism>
<dbReference type="KEGG" id="fal:FRAAL3487"/>
<keyword evidence="1" id="KW-0479">Metal-binding</keyword>
<name>Q0RK29_FRAAA</name>
<reference evidence="4 5" key="1">
    <citation type="journal article" date="2007" name="Genome Res.">
        <title>Genome characteristics of facultatively symbiotic Frankia sp. strains reflect host range and host plant biogeography.</title>
        <authorList>
            <person name="Normand P."/>
            <person name="Lapierre P."/>
            <person name="Tisa L.S."/>
            <person name="Gogarten J.P."/>
            <person name="Alloisio N."/>
            <person name="Bagnarol E."/>
            <person name="Bassi C.A."/>
            <person name="Berry A.M."/>
            <person name="Bickhart D.M."/>
            <person name="Choisne N."/>
            <person name="Couloux A."/>
            <person name="Cournoyer B."/>
            <person name="Cruveiller S."/>
            <person name="Daubin V."/>
            <person name="Demange N."/>
            <person name="Francino M.P."/>
            <person name="Goltsman E."/>
            <person name="Huang Y."/>
            <person name="Kopp O.R."/>
            <person name="Labarre L."/>
            <person name="Lapidus A."/>
            <person name="Lavire C."/>
            <person name="Marechal J."/>
            <person name="Martinez M."/>
            <person name="Mastronunzio J.E."/>
            <person name="Mullin B.C."/>
            <person name="Niemann J."/>
            <person name="Pujic P."/>
            <person name="Rawnsley T."/>
            <person name="Rouy Z."/>
            <person name="Schenowitz C."/>
            <person name="Sellstedt A."/>
            <person name="Tavares F."/>
            <person name="Tomkins J.P."/>
            <person name="Vallenet D."/>
            <person name="Valverde C."/>
            <person name="Wall L.G."/>
            <person name="Wang Y."/>
            <person name="Medigue C."/>
            <person name="Benson D.R."/>
        </authorList>
    </citation>
    <scope>NUCLEOTIDE SEQUENCE [LARGE SCALE GENOMIC DNA]</scope>
    <source>
        <strain evidence="5">DSM 45986 / CECT 9034 / ACN14a</strain>
    </source>
</reference>
<dbReference type="InterPro" id="IPR004360">
    <property type="entry name" value="Glyas_Fos-R_dOase_dom"/>
</dbReference>
<dbReference type="eggNOG" id="ENOG50347F0">
    <property type="taxonomic scope" value="Bacteria"/>
</dbReference>